<protein>
    <recommendedName>
        <fullName evidence="3">DUF559 domain-containing protein</fullName>
    </recommendedName>
</protein>
<comment type="caution">
    <text evidence="1">The sequence shown here is derived from an EMBL/GenBank/DDBJ whole genome shotgun (WGS) entry which is preliminary data.</text>
</comment>
<organism evidence="1 2">
    <name type="scientific">Rothia nasimurium</name>
    <dbReference type="NCBI Taxonomy" id="85336"/>
    <lineage>
        <taxon>Bacteria</taxon>
        <taxon>Bacillati</taxon>
        <taxon>Actinomycetota</taxon>
        <taxon>Actinomycetes</taxon>
        <taxon>Micrococcales</taxon>
        <taxon>Micrococcaceae</taxon>
        <taxon>Rothia</taxon>
    </lineage>
</organism>
<evidence type="ECO:0000313" key="2">
    <source>
        <dbReference type="Proteomes" id="UP000192359"/>
    </source>
</evidence>
<dbReference type="RefSeq" id="WP_083090504.1">
    <property type="nucleotide sequence ID" value="NZ_LXWF01000001.1"/>
</dbReference>
<dbReference type="InterPro" id="IPR011335">
    <property type="entry name" value="Restrct_endonuc-II-like"/>
</dbReference>
<dbReference type="AlphaFoldDB" id="A0A1Y1RTK1"/>
<accession>A0A1Y1RTK1</accession>
<reference evidence="1 2" key="1">
    <citation type="submission" date="2016-05" db="EMBL/GenBank/DDBJ databases">
        <title>Draft genome sequence of a porcine commensal Rothia nasimurium.</title>
        <authorList>
            <person name="Gaiser R.A."/>
            <person name="Van Baarlen P."/>
            <person name="Wells J.M."/>
        </authorList>
    </citation>
    <scope>NUCLEOTIDE SEQUENCE [LARGE SCALE GENOMIC DNA]</scope>
    <source>
        <strain evidence="1 2">PT-32</strain>
    </source>
</reference>
<dbReference type="Gene3D" id="3.40.960.10">
    <property type="entry name" value="VSR Endonuclease"/>
    <property type="match status" value="1"/>
</dbReference>
<dbReference type="Proteomes" id="UP000192359">
    <property type="component" value="Unassembled WGS sequence"/>
</dbReference>
<dbReference type="OrthoDB" id="3234479at2"/>
<name>A0A1Y1RTK1_9MICC</name>
<evidence type="ECO:0000313" key="1">
    <source>
        <dbReference type="EMBL" id="ORC25047.1"/>
    </source>
</evidence>
<sequence>MPPDLATIRSALSTHQQLSRSGLSNKKISALYQRGELVRLTRGVYLNGSVARECDRRDRAIAVTLALALKRRTAVVSHQSAALLWGAPLISLPAKVHFSLRSVDNSGHKQATFHSYRPDSCDQAVDLHGVRVTPPLLTVSDCVKTLPVSESLAITDYFLRTEALHHAQIQSALHQLRGPGAHRASIVTRIMSPYSETPLESLACLRLYEDGLDSGIQQFEIRTPSGRLYRADFAWPSQMVILEVDGLHKYFGIYRKTEEQLRNDALRQRELELAGWAVIRATWEDLTQRPHIVTSKLRSLGVPNIINTPGRFAPTYGV</sequence>
<proteinExistence type="predicted"/>
<keyword evidence="2" id="KW-1185">Reference proteome</keyword>
<dbReference type="EMBL" id="LXWF01000001">
    <property type="protein sequence ID" value="ORC25047.1"/>
    <property type="molecule type" value="Genomic_DNA"/>
</dbReference>
<evidence type="ECO:0008006" key="3">
    <source>
        <dbReference type="Google" id="ProtNLM"/>
    </source>
</evidence>
<dbReference type="SUPFAM" id="SSF52980">
    <property type="entry name" value="Restriction endonuclease-like"/>
    <property type="match status" value="1"/>
</dbReference>
<gene>
    <name evidence="1" type="ORF">A7979_08470</name>
</gene>